<evidence type="ECO:0000256" key="1">
    <source>
        <dbReference type="ARBA" id="ARBA00008061"/>
    </source>
</evidence>
<name>A0ABX0YA74_9ACTN</name>
<evidence type="ECO:0000313" key="3">
    <source>
        <dbReference type="EMBL" id="NJC74149.1"/>
    </source>
</evidence>
<comment type="caution">
    <text evidence="3">The sequence shown here is derived from an EMBL/GenBank/DDBJ whole genome shotgun (WGS) entry which is preliminary data.</text>
</comment>
<organism evidence="3 4">
    <name type="scientific">Planosporangium thailandense</name>
    <dbReference type="NCBI Taxonomy" id="765197"/>
    <lineage>
        <taxon>Bacteria</taxon>
        <taxon>Bacillati</taxon>
        <taxon>Actinomycetota</taxon>
        <taxon>Actinomycetes</taxon>
        <taxon>Micromonosporales</taxon>
        <taxon>Micromonosporaceae</taxon>
        <taxon>Planosporangium</taxon>
    </lineage>
</organism>
<dbReference type="EMBL" id="JAATVY010000047">
    <property type="protein sequence ID" value="NJC74149.1"/>
    <property type="molecule type" value="Genomic_DNA"/>
</dbReference>
<dbReference type="Gene3D" id="3.90.400.10">
    <property type="entry name" value="Oligo-1,6-glucosidase, Domain 2"/>
    <property type="match status" value="1"/>
</dbReference>
<dbReference type="SUPFAM" id="SSF51445">
    <property type="entry name" value="(Trans)glycosidases"/>
    <property type="match status" value="1"/>
</dbReference>
<proteinExistence type="inferred from homology"/>
<dbReference type="GO" id="GO:0016787">
    <property type="term" value="F:hydrolase activity"/>
    <property type="evidence" value="ECO:0007669"/>
    <property type="project" value="UniProtKB-KW"/>
</dbReference>
<dbReference type="SMART" id="SM00642">
    <property type="entry name" value="Aamy"/>
    <property type="match status" value="1"/>
</dbReference>
<protein>
    <submittedName>
        <fullName evidence="3">Glycoside hydrolase family 13 protein</fullName>
    </submittedName>
</protein>
<gene>
    <name evidence="3" type="ORF">HC031_31210</name>
</gene>
<dbReference type="PANTHER" id="PTHR10357:SF179">
    <property type="entry name" value="NEUTRAL AND BASIC AMINO ACID TRANSPORT PROTEIN RBAT"/>
    <property type="match status" value="1"/>
</dbReference>
<evidence type="ECO:0000259" key="2">
    <source>
        <dbReference type="SMART" id="SM00642"/>
    </source>
</evidence>
<accession>A0ABX0YA74</accession>
<dbReference type="InterPro" id="IPR006047">
    <property type="entry name" value="GH13_cat_dom"/>
</dbReference>
<dbReference type="PANTHER" id="PTHR10357">
    <property type="entry name" value="ALPHA-AMYLASE FAMILY MEMBER"/>
    <property type="match status" value="1"/>
</dbReference>
<dbReference type="RefSeq" id="WP_167929053.1">
    <property type="nucleotide sequence ID" value="NZ_JAATVY010000047.1"/>
</dbReference>
<dbReference type="CDD" id="cd11332">
    <property type="entry name" value="AmyAc_OligoGlu_TS"/>
    <property type="match status" value="1"/>
</dbReference>
<dbReference type="InterPro" id="IPR017853">
    <property type="entry name" value="GH"/>
</dbReference>
<feature type="domain" description="Glycosyl hydrolase family 13 catalytic" evidence="2">
    <location>
        <begin position="29"/>
        <end position="441"/>
    </location>
</feature>
<reference evidence="3 4" key="1">
    <citation type="submission" date="2020-03" db="EMBL/GenBank/DDBJ databases">
        <title>WGS of the type strain of Planosporangium spp.</title>
        <authorList>
            <person name="Thawai C."/>
        </authorList>
    </citation>
    <scope>NUCLEOTIDE SEQUENCE [LARGE SCALE GENOMIC DNA]</scope>
    <source>
        <strain evidence="3 4">TBRC 5610</strain>
    </source>
</reference>
<evidence type="ECO:0000313" key="4">
    <source>
        <dbReference type="Proteomes" id="UP000722989"/>
    </source>
</evidence>
<dbReference type="Proteomes" id="UP000722989">
    <property type="component" value="Unassembled WGS sequence"/>
</dbReference>
<keyword evidence="3" id="KW-0378">Hydrolase</keyword>
<dbReference type="InterPro" id="IPR045857">
    <property type="entry name" value="O16G_dom_2"/>
</dbReference>
<dbReference type="Gene3D" id="3.20.20.80">
    <property type="entry name" value="Glycosidases"/>
    <property type="match status" value="1"/>
</dbReference>
<keyword evidence="4" id="KW-1185">Reference proteome</keyword>
<comment type="similarity">
    <text evidence="1">Belongs to the glycosyl hydrolase 13 family.</text>
</comment>
<dbReference type="Pfam" id="PF00128">
    <property type="entry name" value="Alpha-amylase"/>
    <property type="match status" value="1"/>
</dbReference>
<sequence length="569" mass="63110">MALPTVQDLPGDDRRDVTDEWWRTAAIYQVYPRSFADGDGDGVGDLAGIAARLPYLSALGVDAVWFSPWYPSPMADAGYDVTDYRDIDPAFGTLAGAEELIARAHALDLRVIVDMVPNHCSDQHPWFREAVAAGPGSAARELFWFRDGRGPDGELPPNNWQSIFGGPAWTRVADAPSGPQREAARPRRGVGQWYLHLFAPEQPDVNWANPKVREEFEDILRFWFDRGVDGVRIDSASVLAKDPQLADFDPAAPPSPHPYSDRDEVHDIYRSWRAVADSYPRQRALIGEVWLPDPARFARYLSPGELHTAFNFDFLGCAWDGEALRRCIDATLATHAPVDAPATWVLANHDVTRTVTRYGRADTTFDHVTRRLRHGSPSDLTLGTRRARAAALLSLALPGSVYLYQGEELGLWEVEDVPDELRQDPIFRRTGGADRGRDGCRVPLPWSGSNPPFGFSPDGATGRPWLPQPDAWRDLTAQRQDGASGSMLELYRAALRLRRQLPGPGDGELRWLDSSPEALAFACGDAFACVVNLSDEVLRLPRHRAVLLASGELDGDRLPSDTTVWLRLP</sequence>